<evidence type="ECO:0000313" key="2">
    <source>
        <dbReference type="Proteomes" id="UP000641646"/>
    </source>
</evidence>
<proteinExistence type="predicted"/>
<dbReference type="AlphaFoldDB" id="A0A926VAL4"/>
<name>A0A926VAL4_9CYAN</name>
<keyword evidence="2" id="KW-1185">Reference proteome</keyword>
<gene>
    <name evidence="1" type="ORF">H6G03_04345</name>
</gene>
<reference evidence="1" key="1">
    <citation type="journal article" date="2015" name="ISME J.">
        <title>Draft Genome Sequence of Streptomyces incarnatus NRRL8089, which Produces the Nucleoside Antibiotic Sinefungin.</title>
        <authorList>
            <person name="Oshima K."/>
            <person name="Hattori M."/>
            <person name="Shimizu H."/>
            <person name="Fukuda K."/>
            <person name="Nemoto M."/>
            <person name="Inagaki K."/>
            <person name="Tamura T."/>
        </authorList>
    </citation>
    <scope>NUCLEOTIDE SEQUENCE</scope>
    <source>
        <strain evidence="1">FACHB-1375</strain>
    </source>
</reference>
<dbReference type="EMBL" id="JACJPW010000007">
    <property type="protein sequence ID" value="MBD2180346.1"/>
    <property type="molecule type" value="Genomic_DNA"/>
</dbReference>
<organism evidence="1 2">
    <name type="scientific">Aerosakkonema funiforme FACHB-1375</name>
    <dbReference type="NCBI Taxonomy" id="2949571"/>
    <lineage>
        <taxon>Bacteria</taxon>
        <taxon>Bacillati</taxon>
        <taxon>Cyanobacteriota</taxon>
        <taxon>Cyanophyceae</taxon>
        <taxon>Oscillatoriophycideae</taxon>
        <taxon>Aerosakkonematales</taxon>
        <taxon>Aerosakkonemataceae</taxon>
        <taxon>Aerosakkonema</taxon>
    </lineage>
</organism>
<reference evidence="1" key="2">
    <citation type="submission" date="2020-08" db="EMBL/GenBank/DDBJ databases">
        <authorList>
            <person name="Chen M."/>
            <person name="Teng W."/>
            <person name="Zhao L."/>
            <person name="Hu C."/>
            <person name="Zhou Y."/>
            <person name="Han B."/>
            <person name="Song L."/>
            <person name="Shu W."/>
        </authorList>
    </citation>
    <scope>NUCLEOTIDE SEQUENCE</scope>
    <source>
        <strain evidence="1">FACHB-1375</strain>
    </source>
</reference>
<dbReference type="Proteomes" id="UP000641646">
    <property type="component" value="Unassembled WGS sequence"/>
</dbReference>
<protein>
    <submittedName>
        <fullName evidence="1">Uncharacterized protein</fullName>
    </submittedName>
</protein>
<comment type="caution">
    <text evidence="1">The sequence shown here is derived from an EMBL/GenBank/DDBJ whole genome shotgun (WGS) entry which is preliminary data.</text>
</comment>
<sequence>MYSKRFSLDQKQTDSLKKYGFCVATVAGIKSIRFNNFIMLDWDTPHRGEVYQNLKQLCHENPEELWAIYDTFGGVHAFRLNCTELPTSAHSIALAYKLDADIRYVELCISRNLWSARIAPKPDRNGDFICFKGFVGSGIALPKTQWLLQIHHNLLIKYGLTTPSKNSPISSLIRQIQLVA</sequence>
<accession>A0A926VAL4</accession>
<evidence type="ECO:0000313" key="1">
    <source>
        <dbReference type="EMBL" id="MBD2180346.1"/>
    </source>
</evidence>